<dbReference type="PANTHER" id="PTHR38323">
    <property type="entry name" value="PROTEIN HEATR9"/>
    <property type="match status" value="1"/>
</dbReference>
<dbReference type="Proteomes" id="UP001066276">
    <property type="component" value="Chromosome 7"/>
</dbReference>
<comment type="caution">
    <text evidence="1">The sequence shown here is derived from an EMBL/GenBank/DDBJ whole genome shotgun (WGS) entry which is preliminary data.</text>
</comment>
<reference evidence="1" key="1">
    <citation type="journal article" date="2022" name="bioRxiv">
        <title>Sequencing and chromosome-scale assembly of the giantPleurodeles waltlgenome.</title>
        <authorList>
            <person name="Brown T."/>
            <person name="Elewa A."/>
            <person name="Iarovenko S."/>
            <person name="Subramanian E."/>
            <person name="Araus A.J."/>
            <person name="Petzold A."/>
            <person name="Susuki M."/>
            <person name="Suzuki K.-i.T."/>
            <person name="Hayashi T."/>
            <person name="Toyoda A."/>
            <person name="Oliveira C."/>
            <person name="Osipova E."/>
            <person name="Leigh N.D."/>
            <person name="Simon A."/>
            <person name="Yun M.H."/>
        </authorList>
    </citation>
    <scope>NUCLEOTIDE SEQUENCE</scope>
    <source>
        <strain evidence="1">20211129_DDA</strain>
        <tissue evidence="1">Liver</tissue>
    </source>
</reference>
<proteinExistence type="predicted"/>
<name>A0AAV7PRJ1_PLEWA</name>
<evidence type="ECO:0000313" key="2">
    <source>
        <dbReference type="Proteomes" id="UP001066276"/>
    </source>
</evidence>
<dbReference type="InterPro" id="IPR052873">
    <property type="entry name" value="HEATR9"/>
</dbReference>
<evidence type="ECO:0000313" key="1">
    <source>
        <dbReference type="EMBL" id="KAJ1129952.1"/>
    </source>
</evidence>
<accession>A0AAV7PRJ1</accession>
<keyword evidence="2" id="KW-1185">Reference proteome</keyword>
<gene>
    <name evidence="1" type="ORF">NDU88_008312</name>
</gene>
<protein>
    <submittedName>
        <fullName evidence="1">Uncharacterized protein</fullName>
    </submittedName>
</protein>
<dbReference type="PANTHER" id="PTHR38323:SF1">
    <property type="entry name" value="PROTEIN HEATR9"/>
    <property type="match status" value="1"/>
</dbReference>
<dbReference type="EMBL" id="JANPWB010000011">
    <property type="protein sequence ID" value="KAJ1129952.1"/>
    <property type="molecule type" value="Genomic_DNA"/>
</dbReference>
<dbReference type="AlphaFoldDB" id="A0AAV7PRJ1"/>
<sequence length="74" mass="8220">MSKSHKQLKAESAVLRSQAVITLGTLGLRNKHIFRLLLEMLDLDPCKDVRVEVEEAMHGTNQNQPVCAPPSLLV</sequence>
<organism evidence="1 2">
    <name type="scientific">Pleurodeles waltl</name>
    <name type="common">Iberian ribbed newt</name>
    <dbReference type="NCBI Taxonomy" id="8319"/>
    <lineage>
        <taxon>Eukaryota</taxon>
        <taxon>Metazoa</taxon>
        <taxon>Chordata</taxon>
        <taxon>Craniata</taxon>
        <taxon>Vertebrata</taxon>
        <taxon>Euteleostomi</taxon>
        <taxon>Amphibia</taxon>
        <taxon>Batrachia</taxon>
        <taxon>Caudata</taxon>
        <taxon>Salamandroidea</taxon>
        <taxon>Salamandridae</taxon>
        <taxon>Pleurodelinae</taxon>
        <taxon>Pleurodeles</taxon>
    </lineage>
</organism>